<organism evidence="3">
    <name type="scientific">Singulisphaera sp. Ch08</name>
    <dbReference type="NCBI Taxonomy" id="3120278"/>
    <lineage>
        <taxon>Bacteria</taxon>
        <taxon>Pseudomonadati</taxon>
        <taxon>Planctomycetota</taxon>
        <taxon>Planctomycetia</taxon>
        <taxon>Isosphaerales</taxon>
        <taxon>Isosphaeraceae</taxon>
        <taxon>Singulisphaera</taxon>
    </lineage>
</organism>
<evidence type="ECO:0000259" key="2">
    <source>
        <dbReference type="Pfam" id="PF02371"/>
    </source>
</evidence>
<sequence length="104" mass="11163">MHVLALPSRRGGGLASGNYESAGKRQSGRTTPGNRWLKSALVQSAWAAYRAKNTHLARKFCRIAGSRGKKRVAVAIAHSILVIIYRLLKGGTSYQELVGDGEAA</sequence>
<dbReference type="GO" id="GO:0004803">
    <property type="term" value="F:transposase activity"/>
    <property type="evidence" value="ECO:0007669"/>
    <property type="project" value="InterPro"/>
</dbReference>
<dbReference type="RefSeq" id="WP_406699784.1">
    <property type="nucleotide sequence ID" value="NZ_CP155447.1"/>
</dbReference>
<dbReference type="InterPro" id="IPR047650">
    <property type="entry name" value="Transpos_IS110"/>
</dbReference>
<feature type="region of interest" description="Disordered" evidence="1">
    <location>
        <begin position="1"/>
        <end position="34"/>
    </location>
</feature>
<evidence type="ECO:0000313" key="3">
    <source>
        <dbReference type="EMBL" id="XBH06936.1"/>
    </source>
</evidence>
<dbReference type="PANTHER" id="PTHR33055">
    <property type="entry name" value="TRANSPOSASE FOR INSERTION SEQUENCE ELEMENT IS1111A"/>
    <property type="match status" value="1"/>
</dbReference>
<accession>A0AAU7CNW2</accession>
<dbReference type="EMBL" id="CP155447">
    <property type="protein sequence ID" value="XBH06936.1"/>
    <property type="molecule type" value="Genomic_DNA"/>
</dbReference>
<dbReference type="Pfam" id="PF02371">
    <property type="entry name" value="Transposase_20"/>
    <property type="match status" value="1"/>
</dbReference>
<evidence type="ECO:0000256" key="1">
    <source>
        <dbReference type="SAM" id="MobiDB-lite"/>
    </source>
</evidence>
<dbReference type="InterPro" id="IPR003346">
    <property type="entry name" value="Transposase_20"/>
</dbReference>
<feature type="domain" description="Transposase IS116/IS110/IS902 C-terminal" evidence="2">
    <location>
        <begin position="13"/>
        <end position="54"/>
    </location>
</feature>
<protein>
    <submittedName>
        <fullName evidence="3">Transposase</fullName>
    </submittedName>
</protein>
<dbReference type="GO" id="GO:0003677">
    <property type="term" value="F:DNA binding"/>
    <property type="evidence" value="ECO:0007669"/>
    <property type="project" value="InterPro"/>
</dbReference>
<name>A0AAU7CNW2_9BACT</name>
<dbReference type="PANTHER" id="PTHR33055:SF15">
    <property type="entry name" value="TRANSPOSASE-RELATED"/>
    <property type="match status" value="1"/>
</dbReference>
<reference evidence="3" key="1">
    <citation type="submission" date="2024-05" db="EMBL/GenBank/DDBJ databases">
        <title>Planctomycetes of the genus Singulisphaera possess chitinolytic capabilities.</title>
        <authorList>
            <person name="Ivanova A."/>
        </authorList>
    </citation>
    <scope>NUCLEOTIDE SEQUENCE</scope>
    <source>
        <strain evidence="3">Ch08T</strain>
    </source>
</reference>
<proteinExistence type="predicted"/>
<dbReference type="AlphaFoldDB" id="A0AAU7CNW2"/>
<dbReference type="GO" id="GO:0006313">
    <property type="term" value="P:DNA transposition"/>
    <property type="evidence" value="ECO:0007669"/>
    <property type="project" value="InterPro"/>
</dbReference>
<gene>
    <name evidence="3" type="ORF">V5E97_13105</name>
</gene>